<evidence type="ECO:0000256" key="9">
    <source>
        <dbReference type="RuleBase" id="RU361277"/>
    </source>
</evidence>
<dbReference type="InterPro" id="IPR002328">
    <property type="entry name" value="ADH_Zn_CS"/>
</dbReference>
<dbReference type="PANTHER" id="PTHR42940:SF8">
    <property type="entry name" value="VACUOLAR PROTEIN SORTING-ASSOCIATED PROTEIN 11"/>
    <property type="match status" value="1"/>
</dbReference>
<evidence type="ECO:0000256" key="3">
    <source>
        <dbReference type="ARBA" id="ARBA00013190"/>
    </source>
</evidence>
<accession>A0ABQ0IME0</accession>
<evidence type="ECO:0000313" key="11">
    <source>
        <dbReference type="EMBL" id="GAC84728.1"/>
    </source>
</evidence>
<keyword evidence="4 9" id="KW-0479">Metal-binding</keyword>
<dbReference type="Gene3D" id="3.40.50.720">
    <property type="entry name" value="NAD(P)-binding Rossmann-like Domain"/>
    <property type="match status" value="1"/>
</dbReference>
<evidence type="ECO:0000256" key="1">
    <source>
        <dbReference type="ARBA" id="ARBA00001947"/>
    </source>
</evidence>
<evidence type="ECO:0000256" key="7">
    <source>
        <dbReference type="ARBA" id="ARBA00049164"/>
    </source>
</evidence>
<dbReference type="CDD" id="cd05284">
    <property type="entry name" value="arabinose_DH_like"/>
    <property type="match status" value="1"/>
</dbReference>
<dbReference type="Pfam" id="PF00107">
    <property type="entry name" value="ADH_zinc_N"/>
    <property type="match status" value="1"/>
</dbReference>
<proteinExistence type="inferred from homology"/>
<dbReference type="Proteomes" id="UP000035021">
    <property type="component" value="Unassembled WGS sequence"/>
</dbReference>
<dbReference type="SUPFAM" id="SSF51735">
    <property type="entry name" value="NAD(P)-binding Rossmann-fold domains"/>
    <property type="match status" value="1"/>
</dbReference>
<keyword evidence="5 9" id="KW-0862">Zinc</keyword>
<reference evidence="11 12" key="1">
    <citation type="submission" date="2013-02" db="EMBL/GenBank/DDBJ databases">
        <title>Whole genome shotgun sequence of Gordonia paraffinivorans NBRC 108238.</title>
        <authorList>
            <person name="Isaki-Nakamura S."/>
            <person name="Hosoyama A."/>
            <person name="Tsuchikane K."/>
            <person name="Ando Y."/>
            <person name="Baba S."/>
            <person name="Ohji S."/>
            <person name="Hamada M."/>
            <person name="Tamura T."/>
            <person name="Yamazoe A."/>
            <person name="Yamazaki S."/>
            <person name="Fujita N."/>
        </authorList>
    </citation>
    <scope>NUCLEOTIDE SEQUENCE [LARGE SCALE GENOMIC DNA]</scope>
    <source>
        <strain evidence="11 12">NBRC 108238</strain>
    </source>
</reference>
<keyword evidence="12" id="KW-1185">Reference proteome</keyword>
<dbReference type="EMBL" id="BAOQ01000025">
    <property type="protein sequence ID" value="GAC84728.1"/>
    <property type="molecule type" value="Genomic_DNA"/>
</dbReference>
<comment type="similarity">
    <text evidence="2 9">Belongs to the zinc-containing alcohol dehydrogenase family.</text>
</comment>
<evidence type="ECO:0000256" key="4">
    <source>
        <dbReference type="ARBA" id="ARBA00022723"/>
    </source>
</evidence>
<dbReference type="Gene3D" id="3.90.180.10">
    <property type="entry name" value="Medium-chain alcohol dehydrogenases, catalytic domain"/>
    <property type="match status" value="1"/>
</dbReference>
<dbReference type="InterPro" id="IPR036291">
    <property type="entry name" value="NAD(P)-bd_dom_sf"/>
</dbReference>
<dbReference type="SUPFAM" id="SSF50129">
    <property type="entry name" value="GroES-like"/>
    <property type="match status" value="1"/>
</dbReference>
<gene>
    <name evidence="11" type="primary">adh</name>
    <name evidence="11" type="ORF">GP2_025_00470</name>
</gene>
<comment type="cofactor">
    <cofactor evidence="1 9">
        <name>Zn(2+)</name>
        <dbReference type="ChEBI" id="CHEBI:29105"/>
    </cofactor>
</comment>
<comment type="caution">
    <text evidence="11">The sequence shown here is derived from an EMBL/GenBank/DDBJ whole genome shotgun (WGS) entry which is preliminary data.</text>
</comment>
<name>A0ABQ0IME0_9ACTN</name>
<evidence type="ECO:0000256" key="5">
    <source>
        <dbReference type="ARBA" id="ARBA00022833"/>
    </source>
</evidence>
<dbReference type="InterPro" id="IPR013149">
    <property type="entry name" value="ADH-like_C"/>
</dbReference>
<dbReference type="InterPro" id="IPR011032">
    <property type="entry name" value="GroES-like_sf"/>
</dbReference>
<feature type="domain" description="Enoyl reductase (ER)" evidence="10">
    <location>
        <begin position="10"/>
        <end position="341"/>
    </location>
</feature>
<evidence type="ECO:0000313" key="12">
    <source>
        <dbReference type="Proteomes" id="UP000035021"/>
    </source>
</evidence>
<keyword evidence="6" id="KW-0560">Oxidoreductase</keyword>
<evidence type="ECO:0000259" key="10">
    <source>
        <dbReference type="SMART" id="SM00829"/>
    </source>
</evidence>
<protein>
    <recommendedName>
        <fullName evidence="3">alcohol dehydrogenase</fullName>
        <ecNumber evidence="3">1.1.1.1</ecNumber>
    </recommendedName>
</protein>
<evidence type="ECO:0000256" key="6">
    <source>
        <dbReference type="ARBA" id="ARBA00023002"/>
    </source>
</evidence>
<dbReference type="SMART" id="SM00829">
    <property type="entry name" value="PKS_ER"/>
    <property type="match status" value="1"/>
</dbReference>
<dbReference type="PROSITE" id="PS00059">
    <property type="entry name" value="ADH_ZINC"/>
    <property type="match status" value="1"/>
</dbReference>
<dbReference type="Pfam" id="PF08240">
    <property type="entry name" value="ADH_N"/>
    <property type="match status" value="1"/>
</dbReference>
<sequence length="343" mass="35753">MKALQYTAFGEEPTVVDIPRPSPGPGQVLLRVTAAGVCHSDLHIMASPPEEYRYGPLPLTLGHEAAGVVVSSGPGADRFPADTPVLVYGPWGCGICRSCARGEENYCTDPAGVHPPGISVAGAMAEYMLVDAERHLVPLRDLDPVQAVALTDAGLTSYHAINGSRHRLGAGTYALVIGAGGLGHIAIQILRALGASTVIAADVSEEKLRLAREVGAHHCVIANEAAADEIGRLTAGAGVDAIFDFVGTERTVGLAGSVAATHGDIVIVGVGNGALPVGYRRQPFETSVRSTFWGSRSDLWEVVDLARAGLIRVAVETHPLLDAPTAYKRLAEGKVFGRAVIVP</sequence>
<dbReference type="InterPro" id="IPR020843">
    <property type="entry name" value="ER"/>
</dbReference>
<comment type="catalytic activity">
    <reaction evidence="8">
        <text>a primary alcohol + NAD(+) = an aldehyde + NADH + H(+)</text>
        <dbReference type="Rhea" id="RHEA:10736"/>
        <dbReference type="ChEBI" id="CHEBI:15378"/>
        <dbReference type="ChEBI" id="CHEBI:15734"/>
        <dbReference type="ChEBI" id="CHEBI:17478"/>
        <dbReference type="ChEBI" id="CHEBI:57540"/>
        <dbReference type="ChEBI" id="CHEBI:57945"/>
        <dbReference type="EC" id="1.1.1.1"/>
    </reaction>
</comment>
<dbReference type="PANTHER" id="PTHR42940">
    <property type="entry name" value="ALCOHOL DEHYDROGENASE 1-RELATED"/>
    <property type="match status" value="1"/>
</dbReference>
<dbReference type="EC" id="1.1.1.1" evidence="3"/>
<evidence type="ECO:0000256" key="8">
    <source>
        <dbReference type="ARBA" id="ARBA00049243"/>
    </source>
</evidence>
<dbReference type="InterPro" id="IPR013154">
    <property type="entry name" value="ADH-like_N"/>
</dbReference>
<comment type="catalytic activity">
    <reaction evidence="7">
        <text>a secondary alcohol + NAD(+) = a ketone + NADH + H(+)</text>
        <dbReference type="Rhea" id="RHEA:10740"/>
        <dbReference type="ChEBI" id="CHEBI:15378"/>
        <dbReference type="ChEBI" id="CHEBI:17087"/>
        <dbReference type="ChEBI" id="CHEBI:35681"/>
        <dbReference type="ChEBI" id="CHEBI:57540"/>
        <dbReference type="ChEBI" id="CHEBI:57945"/>
        <dbReference type="EC" id="1.1.1.1"/>
    </reaction>
</comment>
<evidence type="ECO:0000256" key="2">
    <source>
        <dbReference type="ARBA" id="ARBA00008072"/>
    </source>
</evidence>
<organism evidence="11 12">
    <name type="scientific">Gordonia paraffinivorans NBRC 108238</name>
    <dbReference type="NCBI Taxonomy" id="1223543"/>
    <lineage>
        <taxon>Bacteria</taxon>
        <taxon>Bacillati</taxon>
        <taxon>Actinomycetota</taxon>
        <taxon>Actinomycetes</taxon>
        <taxon>Mycobacteriales</taxon>
        <taxon>Gordoniaceae</taxon>
        <taxon>Gordonia</taxon>
    </lineage>
</organism>